<reference evidence="6" key="3">
    <citation type="submission" date="2019-06" db="EMBL/GenBank/DDBJ databases">
        <authorList>
            <person name="Le Quere A."/>
            <person name="Colella S."/>
        </authorList>
    </citation>
    <scope>NUCLEOTIDE SEQUENCE</scope>
    <source>
        <strain evidence="6">EmedicaeMD41</strain>
    </source>
</reference>
<feature type="domain" description="HTH crp-type" evidence="4">
    <location>
        <begin position="155"/>
        <end position="232"/>
    </location>
</feature>
<keyword evidence="3" id="KW-0804">Transcription</keyword>
<name>A0A508WWM7_9HYPH</name>
<dbReference type="AlphaFoldDB" id="A0A508WWM7"/>
<dbReference type="GO" id="GO:0006355">
    <property type="term" value="P:regulation of DNA-templated transcription"/>
    <property type="evidence" value="ECO:0007669"/>
    <property type="project" value="InterPro"/>
</dbReference>
<dbReference type="Proteomes" id="UP001190825">
    <property type="component" value="Unassembled WGS sequence"/>
</dbReference>
<dbReference type="RefSeq" id="WP_101780187.1">
    <property type="nucleotide sequence ID" value="NZ_CABFNB010000037.1"/>
</dbReference>
<protein>
    <recommendedName>
        <fullName evidence="4">HTH crp-type domain-containing protein</fullName>
    </recommendedName>
</protein>
<dbReference type="InterPro" id="IPR018490">
    <property type="entry name" value="cNMP-bd_dom_sf"/>
</dbReference>
<dbReference type="GO" id="GO:0003677">
    <property type="term" value="F:DNA binding"/>
    <property type="evidence" value="ECO:0007669"/>
    <property type="project" value="UniProtKB-KW"/>
</dbReference>
<dbReference type="SUPFAM" id="SSF51206">
    <property type="entry name" value="cAMP-binding domain-like"/>
    <property type="match status" value="1"/>
</dbReference>
<dbReference type="InterPro" id="IPR012318">
    <property type="entry name" value="HTH_CRP"/>
</dbReference>
<dbReference type="EMBL" id="NBUC01000176">
    <property type="protein sequence ID" value="PLT93001.1"/>
    <property type="molecule type" value="Genomic_DNA"/>
</dbReference>
<evidence type="ECO:0000313" key="5">
    <source>
        <dbReference type="EMBL" id="PLT93001.1"/>
    </source>
</evidence>
<proteinExistence type="predicted"/>
<gene>
    <name evidence="5" type="ORF">BMJ33_32405</name>
    <name evidence="6" type="ORF">EMEDMD4_1310055</name>
</gene>
<reference evidence="5" key="1">
    <citation type="submission" date="2017-04" db="EMBL/GenBank/DDBJ databases">
        <authorList>
            <person name="Porter S."/>
            <person name="Friesen M.L."/>
            <person name="Faber-Hammond J."/>
        </authorList>
    </citation>
    <scope>NUCLEOTIDE SEQUENCE</scope>
    <source>
        <strain evidence="5">Str16</strain>
    </source>
</reference>
<sequence length="249" mass="27657">MAKKNFATPRSHRPSWGRLGAEQATVDIERRLRGFGRVNHFGTTSVLFGPDRHTFSLGVVIDGVVAVRRLRRDGNNPILQFFGPNDIIYPALTHRPDVEFDTLTPATIRCLNPAQLTSVLSSDPELANAVLASAASQLHGCLDQIAFMSERPLDRLGYFLLRAIYRTSDQDQTVLSIKRNPIAVVTINRTALAAHIGITTTNLAHLLLALQEEGIIRPLTPRRFEILDEARLPACCEHFRARAHLTPSL</sequence>
<keyword evidence="7" id="KW-1185">Reference proteome</keyword>
<evidence type="ECO:0000256" key="3">
    <source>
        <dbReference type="ARBA" id="ARBA00023163"/>
    </source>
</evidence>
<reference evidence="5 7" key="2">
    <citation type="journal article" date="2018" name="FEMS Microbiol. Ecol.">
        <title>Co-invading symbiotic mutualists of Medicago polymorpha retain high ancestral diversity and contain diverse accessory genomes.</title>
        <authorList>
            <person name="Porter S.S."/>
            <person name="Faber-Hammond J.J."/>
            <person name="Friesen M.L."/>
        </authorList>
    </citation>
    <scope>NUCLEOTIDE SEQUENCE [LARGE SCALE GENOMIC DNA]</scope>
    <source>
        <strain evidence="5 7">Str16</strain>
    </source>
</reference>
<evidence type="ECO:0000256" key="2">
    <source>
        <dbReference type="ARBA" id="ARBA00023125"/>
    </source>
</evidence>
<keyword evidence="2" id="KW-0238">DNA-binding</keyword>
<evidence type="ECO:0000313" key="6">
    <source>
        <dbReference type="EMBL" id="VTZ60061.1"/>
    </source>
</evidence>
<accession>A0A508WWM7</accession>
<evidence type="ECO:0000313" key="7">
    <source>
        <dbReference type="Proteomes" id="UP001190825"/>
    </source>
</evidence>
<evidence type="ECO:0000259" key="4">
    <source>
        <dbReference type="Pfam" id="PF13545"/>
    </source>
</evidence>
<dbReference type="EMBL" id="CABFNB010000037">
    <property type="protein sequence ID" value="VTZ60061.1"/>
    <property type="molecule type" value="Genomic_DNA"/>
</dbReference>
<dbReference type="InterPro" id="IPR014710">
    <property type="entry name" value="RmlC-like_jellyroll"/>
</dbReference>
<dbReference type="Pfam" id="PF13545">
    <property type="entry name" value="HTH_Crp_2"/>
    <property type="match status" value="1"/>
</dbReference>
<evidence type="ECO:0000256" key="1">
    <source>
        <dbReference type="ARBA" id="ARBA00023015"/>
    </source>
</evidence>
<dbReference type="Proteomes" id="UP000507954">
    <property type="component" value="Unassembled WGS sequence"/>
</dbReference>
<keyword evidence="1" id="KW-0805">Transcription regulation</keyword>
<dbReference type="Gene3D" id="2.60.120.10">
    <property type="entry name" value="Jelly Rolls"/>
    <property type="match status" value="1"/>
</dbReference>
<organism evidence="6">
    <name type="scientific">Sinorhizobium medicae</name>
    <dbReference type="NCBI Taxonomy" id="110321"/>
    <lineage>
        <taxon>Bacteria</taxon>
        <taxon>Pseudomonadati</taxon>
        <taxon>Pseudomonadota</taxon>
        <taxon>Alphaproteobacteria</taxon>
        <taxon>Hyphomicrobiales</taxon>
        <taxon>Rhizobiaceae</taxon>
        <taxon>Sinorhizobium/Ensifer group</taxon>
        <taxon>Sinorhizobium</taxon>
    </lineage>
</organism>